<dbReference type="PANTHER" id="PTHR35870:SF1">
    <property type="entry name" value="PROTEIN, PUTATIVE (AFU_ORTHOLOGUE AFUA_5G03330)-RELATED"/>
    <property type="match status" value="1"/>
</dbReference>
<organism evidence="2 3">
    <name type="scientific">Fusarium venenatum</name>
    <dbReference type="NCBI Taxonomy" id="56646"/>
    <lineage>
        <taxon>Eukaryota</taxon>
        <taxon>Fungi</taxon>
        <taxon>Dikarya</taxon>
        <taxon>Ascomycota</taxon>
        <taxon>Pezizomycotina</taxon>
        <taxon>Sordariomycetes</taxon>
        <taxon>Hypocreomycetidae</taxon>
        <taxon>Hypocreales</taxon>
        <taxon>Nectriaceae</taxon>
        <taxon>Fusarium</taxon>
    </lineage>
</organism>
<evidence type="ECO:0000313" key="3">
    <source>
        <dbReference type="Proteomes" id="UP000245910"/>
    </source>
</evidence>
<dbReference type="EMBL" id="LN649231">
    <property type="protein sequence ID" value="CEI68154.1"/>
    <property type="molecule type" value="Genomic_DNA"/>
</dbReference>
<dbReference type="InterPro" id="IPR025337">
    <property type="entry name" value="Questin_oxidase-like"/>
</dbReference>
<keyword evidence="3" id="KW-1185">Reference proteome</keyword>
<reference evidence="3" key="1">
    <citation type="submission" date="2014-10" db="EMBL/GenBank/DDBJ databases">
        <authorList>
            <person name="King R."/>
        </authorList>
    </citation>
    <scope>NUCLEOTIDE SEQUENCE [LARGE SCALE GENOMIC DNA]</scope>
    <source>
        <strain evidence="3">A3/5</strain>
    </source>
</reference>
<dbReference type="AlphaFoldDB" id="A0A2L2TB17"/>
<proteinExistence type="predicted"/>
<protein>
    <submittedName>
        <fullName evidence="2">Uncharacterized protein</fullName>
    </submittedName>
</protein>
<sequence length="422" mass="47744">MACQGVLVLLWGQASRTIIDQITPSCLLEQKRVSRSFEPRNESVISDLLGSWQTSVQYLGKEEYYPDFLAYFQKQIDDHGYKWVVKEYLLKGNASANDLLLRFYAGVLHSLIQLMYGLEWEQPATVAEALAQTCVHNVEGLDALLLASEVGAKAIRPASSMLALLDIYKQIHFDSRLDSIVRYLDESKIEDGILKRAREAMVSLLQQVHVEDAELEERTAEMFQAIVVVASSAAINPPHHVKYDFFLMHHVNSAVMYLKGMQQEWMTRQDKRRLLEWKIRMDLIQYVARGRPSISVKAIASYEPKIPSTSSVRGKVLQMSLDDDGHGIKQARATGLCHEVMKNWEDKPWAVLKGNTIWERIQHMVVDALEITGPLYLAFRLSADLFIKGIPLSDIPRQSDADLRTLQTGSGDSAVPKDVNDN</sequence>
<accession>A0A2L2TB17</accession>
<evidence type="ECO:0000313" key="2">
    <source>
        <dbReference type="EMBL" id="CEI68154.1"/>
    </source>
</evidence>
<evidence type="ECO:0000256" key="1">
    <source>
        <dbReference type="ARBA" id="ARBA00023002"/>
    </source>
</evidence>
<dbReference type="Pfam" id="PF14027">
    <property type="entry name" value="Questin_oxidase"/>
    <property type="match status" value="1"/>
</dbReference>
<dbReference type="STRING" id="56646.A0A2L2TB17"/>
<dbReference type="PANTHER" id="PTHR35870">
    <property type="entry name" value="PROTEIN, PUTATIVE (AFU_ORTHOLOGUE AFUA_5G03330)-RELATED"/>
    <property type="match status" value="1"/>
</dbReference>
<dbReference type="Proteomes" id="UP000245910">
    <property type="component" value="Chromosome III"/>
</dbReference>
<name>A0A2L2TB17_9HYPO</name>
<keyword evidence="1" id="KW-0560">Oxidoreductase</keyword>
<dbReference type="GO" id="GO:0016491">
    <property type="term" value="F:oxidoreductase activity"/>
    <property type="evidence" value="ECO:0007669"/>
    <property type="project" value="UniProtKB-KW"/>
</dbReference>